<reference evidence="1 2" key="2">
    <citation type="journal article" date="2022" name="Mol. Biol. Evol.">
        <title>Comparative Genomics Reveals Insights into the Divergent Evolution of Astigmatic Mites and Household Pest Adaptations.</title>
        <authorList>
            <person name="Xiong Q."/>
            <person name="Wan A.T."/>
            <person name="Liu X."/>
            <person name="Fung C.S."/>
            <person name="Xiao X."/>
            <person name="Malainual N."/>
            <person name="Hou J."/>
            <person name="Wang L."/>
            <person name="Wang M."/>
            <person name="Yang K.Y."/>
            <person name="Cui Y."/>
            <person name="Leung E.L."/>
            <person name="Nong W."/>
            <person name="Shin S.K."/>
            <person name="Au S.W."/>
            <person name="Jeong K.Y."/>
            <person name="Chew F.T."/>
            <person name="Hui J.H."/>
            <person name="Leung T.F."/>
            <person name="Tungtrongchitr A."/>
            <person name="Zhong N."/>
            <person name="Liu Z."/>
            <person name="Tsui S.K."/>
        </authorList>
    </citation>
    <scope>NUCLEOTIDE SEQUENCE [LARGE SCALE GENOMIC DNA]</scope>
    <source>
        <strain evidence="1">Derp</strain>
    </source>
</reference>
<reference evidence="1 2" key="1">
    <citation type="journal article" date="2018" name="J. Allergy Clin. Immunol.">
        <title>High-quality assembly of Dermatophagoides pteronyssinus genome and transcriptome reveals a wide range of novel allergens.</title>
        <authorList>
            <person name="Liu X.Y."/>
            <person name="Yang K.Y."/>
            <person name="Wang M.Q."/>
            <person name="Kwok J.S."/>
            <person name="Zeng X."/>
            <person name="Yang Z."/>
            <person name="Xiao X.J."/>
            <person name="Lau C.P."/>
            <person name="Li Y."/>
            <person name="Huang Z.M."/>
            <person name="Ba J.G."/>
            <person name="Yim A.K."/>
            <person name="Ouyang C.Y."/>
            <person name="Ngai S.M."/>
            <person name="Chan T.F."/>
            <person name="Leung E.L."/>
            <person name="Liu L."/>
            <person name="Liu Z.G."/>
            <person name="Tsui S.K."/>
        </authorList>
    </citation>
    <scope>NUCLEOTIDE SEQUENCE [LARGE SCALE GENOMIC DNA]</scope>
    <source>
        <strain evidence="1">Derp</strain>
    </source>
</reference>
<protein>
    <submittedName>
        <fullName evidence="1">Uncharacterized protein</fullName>
    </submittedName>
</protein>
<name>A0ABQ8JV36_DERPT</name>
<comment type="caution">
    <text evidence="1">The sequence shown here is derived from an EMBL/GenBank/DDBJ whole genome shotgun (WGS) entry which is preliminary data.</text>
</comment>
<sequence length="108" mass="12417">MFTIIVDAFTDDDVDIFTVRDDDSNFGIHGCIIYNERFNSLIGDGNFSRLVRNLNMFIIFSFSLLSLQPLFVDEDDDNLLLLLLINDLDFNAYEPTKKTVNLVLDTEL</sequence>
<gene>
    <name evidence="1" type="ORF">DERP_007116</name>
</gene>
<proteinExistence type="predicted"/>
<organism evidence="1 2">
    <name type="scientific">Dermatophagoides pteronyssinus</name>
    <name type="common">European house dust mite</name>
    <dbReference type="NCBI Taxonomy" id="6956"/>
    <lineage>
        <taxon>Eukaryota</taxon>
        <taxon>Metazoa</taxon>
        <taxon>Ecdysozoa</taxon>
        <taxon>Arthropoda</taxon>
        <taxon>Chelicerata</taxon>
        <taxon>Arachnida</taxon>
        <taxon>Acari</taxon>
        <taxon>Acariformes</taxon>
        <taxon>Sarcoptiformes</taxon>
        <taxon>Astigmata</taxon>
        <taxon>Psoroptidia</taxon>
        <taxon>Analgoidea</taxon>
        <taxon>Pyroglyphidae</taxon>
        <taxon>Dermatophagoidinae</taxon>
        <taxon>Dermatophagoides</taxon>
    </lineage>
</organism>
<dbReference type="Proteomes" id="UP000887458">
    <property type="component" value="Unassembled WGS sequence"/>
</dbReference>
<feature type="non-terminal residue" evidence="1">
    <location>
        <position position="108"/>
    </location>
</feature>
<evidence type="ECO:0000313" key="1">
    <source>
        <dbReference type="EMBL" id="KAH9426176.1"/>
    </source>
</evidence>
<evidence type="ECO:0000313" key="2">
    <source>
        <dbReference type="Proteomes" id="UP000887458"/>
    </source>
</evidence>
<dbReference type="EMBL" id="NJHN03000012">
    <property type="protein sequence ID" value="KAH9426176.1"/>
    <property type="molecule type" value="Genomic_DNA"/>
</dbReference>
<keyword evidence="2" id="KW-1185">Reference proteome</keyword>
<accession>A0ABQ8JV36</accession>